<dbReference type="Proteomes" id="UP001165186">
    <property type="component" value="Unassembled WGS sequence"/>
</dbReference>
<proteinExistence type="predicted"/>
<reference evidence="1" key="1">
    <citation type="submission" date="2024-09" db="EMBL/GenBank/DDBJ databases">
        <title>Draft Genome Sequences of Neofusicoccum parvum.</title>
        <authorList>
            <person name="Ashida A."/>
            <person name="Camagna M."/>
            <person name="Tanaka A."/>
            <person name="Takemoto D."/>
        </authorList>
    </citation>
    <scope>NUCLEOTIDE SEQUENCE</scope>
    <source>
        <strain evidence="1">PPO83</strain>
    </source>
</reference>
<evidence type="ECO:0000313" key="2">
    <source>
        <dbReference type="Proteomes" id="UP001165186"/>
    </source>
</evidence>
<organism evidence="1 2">
    <name type="scientific">Neofusicoccum parvum</name>
    <dbReference type="NCBI Taxonomy" id="310453"/>
    <lineage>
        <taxon>Eukaryota</taxon>
        <taxon>Fungi</taxon>
        <taxon>Dikarya</taxon>
        <taxon>Ascomycota</taxon>
        <taxon>Pezizomycotina</taxon>
        <taxon>Dothideomycetes</taxon>
        <taxon>Dothideomycetes incertae sedis</taxon>
        <taxon>Botryosphaeriales</taxon>
        <taxon>Botryosphaeriaceae</taxon>
        <taxon>Neofusicoccum</taxon>
    </lineage>
</organism>
<dbReference type="EMBL" id="BSXG01000008">
    <property type="protein sequence ID" value="GME23582.1"/>
    <property type="molecule type" value="Genomic_DNA"/>
</dbReference>
<evidence type="ECO:0000313" key="1">
    <source>
        <dbReference type="EMBL" id="GME23582.1"/>
    </source>
</evidence>
<name>A0ACB5RSS9_9PEZI</name>
<comment type="caution">
    <text evidence="1">The sequence shown here is derived from an EMBL/GenBank/DDBJ whole genome shotgun (WGS) entry which is preliminary data.</text>
</comment>
<sequence>MAVTASIPAANGTTTLANGTAKPVPNGTAAPTPTDHDLAQLLTVEHGPNYTTKALSQVTLPPNAVFARITLATPAPAPVYTTVQAGPSAHVELNSDLRYINHSCEPNLIFDMAAGEVRVNPLRAEGLRAGDELTFFYPSTEWAMDRGFDCQCAAPACLGWIGGARDLDDRTLRRFWVSEHVREMREAQKIEKISKRVSTGGLDALGGKAPLGFRSVAGGGLV</sequence>
<protein>
    <submittedName>
        <fullName evidence="1">Galactose-proton symport</fullName>
    </submittedName>
</protein>
<gene>
    <name evidence="1" type="primary">g8127</name>
    <name evidence="1" type="ORF">NpPPO83_00008127</name>
</gene>
<accession>A0ACB5RSS9</accession>
<keyword evidence="2" id="KW-1185">Reference proteome</keyword>